<dbReference type="GO" id="GO:0003677">
    <property type="term" value="F:DNA binding"/>
    <property type="evidence" value="ECO:0007669"/>
    <property type="project" value="UniProtKB-UniRule"/>
</dbReference>
<dbReference type="AlphaFoldDB" id="I9LKC6"/>
<proteinExistence type="predicted"/>
<dbReference type="InterPro" id="IPR007159">
    <property type="entry name" value="SpoVT-AbrB_dom"/>
</dbReference>
<dbReference type="Pfam" id="PF04014">
    <property type="entry name" value="MazE_antitoxin"/>
    <property type="match status" value="1"/>
</dbReference>
<accession>I9LKC6</accession>
<dbReference type="OrthoDB" id="9812495at2"/>
<name>I9LKC6_9FIRM</name>
<evidence type="ECO:0000259" key="2">
    <source>
        <dbReference type="PROSITE" id="PS51740"/>
    </source>
</evidence>
<dbReference type="SMART" id="SM00966">
    <property type="entry name" value="SpoVT_AbrB"/>
    <property type="match status" value="1"/>
</dbReference>
<dbReference type="Proteomes" id="UP000004324">
    <property type="component" value="Unassembled WGS sequence"/>
</dbReference>
<keyword evidence="1" id="KW-0238">DNA-binding</keyword>
<gene>
    <name evidence="3" type="ORF">FB4_1733</name>
</gene>
<evidence type="ECO:0000256" key="1">
    <source>
        <dbReference type="PROSITE-ProRule" id="PRU01076"/>
    </source>
</evidence>
<reference evidence="3 4" key="1">
    <citation type="journal article" date="2012" name="J. Bacteriol.">
        <title>Draft Genome Sequences for Two Metal-Reducing Pelosinus fermentans Strains Isolated from a Cr(VI)-Contaminated Site and for Type Strain R7.</title>
        <authorList>
            <person name="Brown S.D."/>
            <person name="Podar M."/>
            <person name="Klingeman D.M."/>
            <person name="Johnson C.M."/>
            <person name="Yang Z.K."/>
            <person name="Utturkar S.M."/>
            <person name="Land M.L."/>
            <person name="Mosher J.J."/>
            <person name="Hurt R.A.Jr."/>
            <person name="Phelps T.J."/>
            <person name="Palumbo A.V."/>
            <person name="Arkin A.P."/>
            <person name="Hazen T.C."/>
            <person name="Elias D.A."/>
        </authorList>
    </citation>
    <scope>NUCLEOTIDE SEQUENCE [LARGE SCALE GENOMIC DNA]</scope>
    <source>
        <strain evidence="3 4">B4</strain>
    </source>
</reference>
<evidence type="ECO:0000313" key="3">
    <source>
        <dbReference type="EMBL" id="EIW20881.1"/>
    </source>
</evidence>
<feature type="domain" description="SpoVT-AbrB" evidence="2">
    <location>
        <begin position="5"/>
        <end position="51"/>
    </location>
</feature>
<keyword evidence="4" id="KW-1185">Reference proteome</keyword>
<sequence length="82" mass="9177">MFGVSAEVKLGDKSQFVIPARIRENAKVGPGDILIMTSDRNGRMSLIKKPEDWAKAAWGCCKGTWGEKPLEALQKEREDAWE</sequence>
<protein>
    <submittedName>
        <fullName evidence="3">SpoVT/AbrB domain-containing protein</fullName>
    </submittedName>
</protein>
<dbReference type="RefSeq" id="WP_007930121.1">
    <property type="nucleotide sequence ID" value="NZ_AKVJ01000002.1"/>
</dbReference>
<dbReference type="PATRIC" id="fig|1149862.3.peg.8"/>
<comment type="caution">
    <text evidence="3">The sequence shown here is derived from an EMBL/GenBank/DDBJ whole genome shotgun (WGS) entry which is preliminary data.</text>
</comment>
<dbReference type="EMBL" id="AKVJ01000002">
    <property type="protein sequence ID" value="EIW20881.1"/>
    <property type="molecule type" value="Genomic_DNA"/>
</dbReference>
<evidence type="ECO:0000313" key="4">
    <source>
        <dbReference type="Proteomes" id="UP000004324"/>
    </source>
</evidence>
<dbReference type="PROSITE" id="PS51740">
    <property type="entry name" value="SPOVT_ABRB"/>
    <property type="match status" value="1"/>
</dbReference>
<dbReference type="Gene3D" id="2.10.260.10">
    <property type="match status" value="1"/>
</dbReference>
<organism evidence="3 4">
    <name type="scientific">Pelosinus fermentans B4</name>
    <dbReference type="NCBI Taxonomy" id="1149862"/>
    <lineage>
        <taxon>Bacteria</taxon>
        <taxon>Bacillati</taxon>
        <taxon>Bacillota</taxon>
        <taxon>Negativicutes</taxon>
        <taxon>Selenomonadales</taxon>
        <taxon>Sporomusaceae</taxon>
        <taxon>Pelosinus</taxon>
    </lineage>
</organism>
<dbReference type="SUPFAM" id="SSF89447">
    <property type="entry name" value="AbrB/MazE/MraZ-like"/>
    <property type="match status" value="1"/>
</dbReference>
<dbReference type="InterPro" id="IPR037914">
    <property type="entry name" value="SpoVT-AbrB_sf"/>
</dbReference>